<comment type="similarity">
    <text evidence="2 5">Belongs to the GMC oxidoreductase family.</text>
</comment>
<evidence type="ECO:0000256" key="3">
    <source>
        <dbReference type="ARBA" id="ARBA00022630"/>
    </source>
</evidence>
<keyword evidence="9" id="KW-1185">Reference proteome</keyword>
<keyword evidence="4 5" id="KW-0274">FAD</keyword>
<dbReference type="InterPro" id="IPR012132">
    <property type="entry name" value="GMC_OxRdtase"/>
</dbReference>
<dbReference type="PROSITE" id="PS00624">
    <property type="entry name" value="GMC_OXRED_2"/>
    <property type="match status" value="1"/>
</dbReference>
<evidence type="ECO:0000313" key="9">
    <source>
        <dbReference type="Proteomes" id="UP000776983"/>
    </source>
</evidence>
<gene>
    <name evidence="8" type="ORF">H0484_13430</name>
</gene>
<dbReference type="PROSITE" id="PS00623">
    <property type="entry name" value="GMC_OXRED_1"/>
    <property type="match status" value="1"/>
</dbReference>
<organism evidence="8 9">
    <name type="scientific">Mesopusillimonas faecipullorum</name>
    <dbReference type="NCBI Taxonomy" id="2755040"/>
    <lineage>
        <taxon>Bacteria</taxon>
        <taxon>Pseudomonadati</taxon>
        <taxon>Pseudomonadota</taxon>
        <taxon>Betaproteobacteria</taxon>
        <taxon>Burkholderiales</taxon>
        <taxon>Alcaligenaceae</taxon>
        <taxon>Mesopusillimonas</taxon>
    </lineage>
</organism>
<dbReference type="InterPro" id="IPR036188">
    <property type="entry name" value="FAD/NAD-bd_sf"/>
</dbReference>
<dbReference type="Gene3D" id="3.50.50.60">
    <property type="entry name" value="FAD/NAD(P)-binding domain"/>
    <property type="match status" value="1"/>
</dbReference>
<reference evidence="8 9" key="1">
    <citation type="submission" date="2020-07" db="EMBL/GenBank/DDBJ databases">
        <title>Pusillimonas sp. nov., isolated from poultry manure in Taiwan.</title>
        <authorList>
            <person name="Lin S.-Y."/>
            <person name="Tang Y.-S."/>
            <person name="Young C.-C."/>
        </authorList>
    </citation>
    <scope>NUCLEOTIDE SEQUENCE [LARGE SCALE GENOMIC DNA]</scope>
    <source>
        <strain evidence="8 9">CC-YST705</strain>
    </source>
</reference>
<accession>A0ABS8CFD5</accession>
<dbReference type="Pfam" id="PF05199">
    <property type="entry name" value="GMC_oxred_C"/>
    <property type="match status" value="1"/>
</dbReference>
<dbReference type="SUPFAM" id="SSF51905">
    <property type="entry name" value="FAD/NAD(P)-binding domain"/>
    <property type="match status" value="1"/>
</dbReference>
<comment type="caution">
    <text evidence="8">The sequence shown here is derived from an EMBL/GenBank/DDBJ whole genome shotgun (WGS) entry which is preliminary data.</text>
</comment>
<keyword evidence="3 5" id="KW-0285">Flavoprotein</keyword>
<evidence type="ECO:0000259" key="7">
    <source>
        <dbReference type="PROSITE" id="PS00624"/>
    </source>
</evidence>
<feature type="domain" description="Glucose-methanol-choline oxidoreductase N-terminal" evidence="6">
    <location>
        <begin position="151"/>
        <end position="174"/>
    </location>
</feature>
<dbReference type="InterPro" id="IPR006311">
    <property type="entry name" value="TAT_signal"/>
</dbReference>
<dbReference type="EMBL" id="JACDXW010000008">
    <property type="protein sequence ID" value="MCB5364752.1"/>
    <property type="molecule type" value="Genomic_DNA"/>
</dbReference>
<dbReference type="InterPro" id="IPR000172">
    <property type="entry name" value="GMC_OxRdtase_N"/>
</dbReference>
<dbReference type="Gene3D" id="3.30.560.10">
    <property type="entry name" value="Glucose Oxidase, domain 3"/>
    <property type="match status" value="1"/>
</dbReference>
<dbReference type="SUPFAM" id="SSF54373">
    <property type="entry name" value="FAD-linked reductases, C-terminal domain"/>
    <property type="match status" value="1"/>
</dbReference>
<sequence length="582" mass="62527">MHNNHDDRPALAGHAAQQLDFWEQALARGRLSRRTFLALAAGLGLSAAQAAPLADYAQQVQDNQRKLRSALRKRYDYIVCGSGAAGSVIAARLAQDSNTQVLLLEAGDTDQAPSVIQPSAWFTNLGTERDWQDVSEPQDGLLGRKMAMGTGKVLGGGTSINACNYARGHRNDFALWQAESGDPGWGYDGVLQVYKRLENWQGPADPVRRGSGGPLWVQPAHRPNACAAALLDAAEKAGIPRQADANGVLMEGGSGAALLNHNIENGHRLNMPTAFLYPMMGQPNLTVLTGAYVDKLELERGHATTVVMRWQGQSLRIAASREIVLSLGAINTPKLLMLSGIGDEAELNALGASTLCHLPGVGKHLQDHILLGGCIWEYDTPLPMTNSGADSMVLLKSRPELQTPDLYLVHIQLPYASPVVAAQYDLPQAGWAIAPGLLRPRSQGTLALRSLDPDARPVLRPNYLQDPDDVRALIRGVEISRELGNSAAMREFAKREAAPGHLKGKDLENFVRNASTTFFHASGTCRMGTGADAVVDAQLRVRGVEGLRIADASIMPRITTGPTMAPSMMIGQRLADMLLGQA</sequence>
<proteinExistence type="inferred from homology"/>
<dbReference type="PANTHER" id="PTHR11552">
    <property type="entry name" value="GLUCOSE-METHANOL-CHOLINE GMC OXIDOREDUCTASE"/>
    <property type="match status" value="1"/>
</dbReference>
<evidence type="ECO:0000256" key="5">
    <source>
        <dbReference type="RuleBase" id="RU003968"/>
    </source>
</evidence>
<evidence type="ECO:0000256" key="2">
    <source>
        <dbReference type="ARBA" id="ARBA00010790"/>
    </source>
</evidence>
<dbReference type="PANTHER" id="PTHR11552:SF147">
    <property type="entry name" value="CHOLINE DEHYDROGENASE, MITOCHONDRIAL"/>
    <property type="match status" value="1"/>
</dbReference>
<comment type="cofactor">
    <cofactor evidence="1">
        <name>FAD</name>
        <dbReference type="ChEBI" id="CHEBI:57692"/>
    </cofactor>
</comment>
<name>A0ABS8CFD5_9BURK</name>
<evidence type="ECO:0000259" key="6">
    <source>
        <dbReference type="PROSITE" id="PS00623"/>
    </source>
</evidence>
<evidence type="ECO:0000256" key="1">
    <source>
        <dbReference type="ARBA" id="ARBA00001974"/>
    </source>
</evidence>
<dbReference type="Proteomes" id="UP000776983">
    <property type="component" value="Unassembled WGS sequence"/>
</dbReference>
<dbReference type="PROSITE" id="PS51318">
    <property type="entry name" value="TAT"/>
    <property type="match status" value="1"/>
</dbReference>
<evidence type="ECO:0000256" key="4">
    <source>
        <dbReference type="ARBA" id="ARBA00022827"/>
    </source>
</evidence>
<dbReference type="InterPro" id="IPR007867">
    <property type="entry name" value="GMC_OxRtase_C"/>
</dbReference>
<dbReference type="Pfam" id="PF00732">
    <property type="entry name" value="GMC_oxred_N"/>
    <property type="match status" value="1"/>
</dbReference>
<protein>
    <submittedName>
        <fullName evidence="8">GMC family oxidoreductase N-terminal domain-containing protein</fullName>
    </submittedName>
</protein>
<evidence type="ECO:0000313" key="8">
    <source>
        <dbReference type="EMBL" id="MCB5364752.1"/>
    </source>
</evidence>
<dbReference type="PIRSF" id="PIRSF000137">
    <property type="entry name" value="Alcohol_oxidase"/>
    <property type="match status" value="1"/>
</dbReference>
<feature type="domain" description="Glucose-methanol-choline oxidoreductase N-terminal" evidence="7">
    <location>
        <begin position="328"/>
        <end position="342"/>
    </location>
</feature>